<name>A0A1D7QFS4_9SPHI</name>
<reference evidence="1 2" key="1">
    <citation type="submission" date="2016-08" db="EMBL/GenBank/DDBJ databases">
        <authorList>
            <person name="Seilhamer J.J."/>
        </authorList>
    </citation>
    <scope>NUCLEOTIDE SEQUENCE [LARGE SCALE GENOMIC DNA]</scope>
    <source>
        <strain evidence="1 2">DX4</strain>
    </source>
</reference>
<dbReference type="PROSITE" id="PS51257">
    <property type="entry name" value="PROKAR_LIPOPROTEIN"/>
    <property type="match status" value="1"/>
</dbReference>
<sequence length="263" mass="29647">MKLFFIAATLITFVIGCSKKEESTKTYIPRTLTTNEGFNRYPEQKADSITIVKVGNTNPEQFRIKFRDTVMRIQTDLSDQNSANDKFTSAQFINTQKTCLLVQLADSTGLVAPSYLISLKGSGIEVISLYLASNGSQDKKFSTGINKVGGAGYLVDNDFFITNVNAKVYFVKRQNPAERIQGQFLLMSPDRQTIVFLVGKSLYQVHYTSAEVSTESLSGDIPKDIPGVYRWIQNNYSFQKNKKGISFLKYNDDDRIVDIKEFQ</sequence>
<evidence type="ECO:0000313" key="2">
    <source>
        <dbReference type="Proteomes" id="UP000094313"/>
    </source>
</evidence>
<dbReference type="EMBL" id="CP017141">
    <property type="protein sequence ID" value="AOM77520.1"/>
    <property type="molecule type" value="Genomic_DNA"/>
</dbReference>
<protein>
    <submittedName>
        <fullName evidence="1">Uncharacterized protein</fullName>
    </submittedName>
</protein>
<gene>
    <name evidence="1" type="ORF">BFS30_10275</name>
</gene>
<dbReference type="RefSeq" id="WP_069379210.1">
    <property type="nucleotide sequence ID" value="NZ_CP017141.1"/>
</dbReference>
<dbReference type="OrthoDB" id="750652at2"/>
<dbReference type="Proteomes" id="UP000094313">
    <property type="component" value="Chromosome"/>
</dbReference>
<organism evidence="1 2">
    <name type="scientific">Pedobacter steynii</name>
    <dbReference type="NCBI Taxonomy" id="430522"/>
    <lineage>
        <taxon>Bacteria</taxon>
        <taxon>Pseudomonadati</taxon>
        <taxon>Bacteroidota</taxon>
        <taxon>Sphingobacteriia</taxon>
        <taxon>Sphingobacteriales</taxon>
        <taxon>Sphingobacteriaceae</taxon>
        <taxon>Pedobacter</taxon>
    </lineage>
</organism>
<proteinExistence type="predicted"/>
<evidence type="ECO:0000313" key="1">
    <source>
        <dbReference type="EMBL" id="AOM77520.1"/>
    </source>
</evidence>
<keyword evidence="2" id="KW-1185">Reference proteome</keyword>
<dbReference type="AlphaFoldDB" id="A0A1D7QFS4"/>
<dbReference type="KEGG" id="psty:BFS30_10275"/>
<accession>A0A1D7QFS4</accession>